<reference evidence="2 3" key="1">
    <citation type="submission" date="2015-04" db="EMBL/GenBank/DDBJ databases">
        <title>Complete genome sequence of Schizopora paradoxa KUC8140, a cosmopolitan wood degrader in East Asia.</title>
        <authorList>
            <consortium name="DOE Joint Genome Institute"/>
            <person name="Min B."/>
            <person name="Park H."/>
            <person name="Jang Y."/>
            <person name="Kim J.-J."/>
            <person name="Kim K.H."/>
            <person name="Pangilinan J."/>
            <person name="Lipzen A."/>
            <person name="Riley R."/>
            <person name="Grigoriev I.V."/>
            <person name="Spatafora J.W."/>
            <person name="Choi I.-G."/>
        </authorList>
    </citation>
    <scope>NUCLEOTIDE SEQUENCE [LARGE SCALE GENOMIC DNA]</scope>
    <source>
        <strain evidence="2 3">KUC8140</strain>
    </source>
</reference>
<dbReference type="AlphaFoldDB" id="A0A0H2RM66"/>
<keyword evidence="1" id="KW-0472">Membrane</keyword>
<feature type="transmembrane region" description="Helical" evidence="1">
    <location>
        <begin position="323"/>
        <end position="347"/>
    </location>
</feature>
<dbReference type="Proteomes" id="UP000053477">
    <property type="component" value="Unassembled WGS sequence"/>
</dbReference>
<feature type="transmembrane region" description="Helical" evidence="1">
    <location>
        <begin position="297"/>
        <end position="317"/>
    </location>
</feature>
<protein>
    <submittedName>
        <fullName evidence="2">Uncharacterized protein</fullName>
    </submittedName>
</protein>
<evidence type="ECO:0000313" key="2">
    <source>
        <dbReference type="EMBL" id="KLO12964.1"/>
    </source>
</evidence>
<keyword evidence="3" id="KW-1185">Reference proteome</keyword>
<proteinExistence type="predicted"/>
<organism evidence="2 3">
    <name type="scientific">Schizopora paradoxa</name>
    <dbReference type="NCBI Taxonomy" id="27342"/>
    <lineage>
        <taxon>Eukaryota</taxon>
        <taxon>Fungi</taxon>
        <taxon>Dikarya</taxon>
        <taxon>Basidiomycota</taxon>
        <taxon>Agaricomycotina</taxon>
        <taxon>Agaricomycetes</taxon>
        <taxon>Hymenochaetales</taxon>
        <taxon>Schizoporaceae</taxon>
        <taxon>Schizopora</taxon>
    </lineage>
</organism>
<dbReference type="STRING" id="27342.A0A0H2RM66"/>
<evidence type="ECO:0000256" key="1">
    <source>
        <dbReference type="SAM" id="Phobius"/>
    </source>
</evidence>
<keyword evidence="1" id="KW-1133">Transmembrane helix</keyword>
<feature type="transmembrane region" description="Helical" evidence="1">
    <location>
        <begin position="211"/>
        <end position="232"/>
    </location>
</feature>
<dbReference type="OrthoDB" id="972532at2759"/>
<dbReference type="EMBL" id="KQ085967">
    <property type="protein sequence ID" value="KLO12964.1"/>
    <property type="molecule type" value="Genomic_DNA"/>
</dbReference>
<feature type="transmembrane region" description="Helical" evidence="1">
    <location>
        <begin position="252"/>
        <end position="276"/>
    </location>
</feature>
<accession>A0A0H2RM66</accession>
<dbReference type="InParanoid" id="A0A0H2RM66"/>
<sequence>MALETENITFPDITSQQRDFILGITDALEKYSSNSTQTSNPPDKNSLLTVADHLIGEVGTHLSLRSFKSYILQLYRLEYALRTVGSGGHGMKCVTDFRRRLRELMALLLDTRNLSSIQRKVLELEESTKDLNSALNDFIGITYNYKLIKSLEALRKILYPYHANFVSLDSKVQLRCDLEKIFVLVRTNVEKYIDDDIRIIKSAQSDEIQRYVNITVISTFLSGVTASVLQIVGPTSNGNSAIDVAVTGNASLFSSLIFSTASAAQSLLFIIWTQSFTPLPETNLPHILYAWLHRGPLISLLVSGALFSAGLVAFVYASKQDPVTSVITTCFATLQTLGILSLTALFIRDRWKFRRDNGETGEKLTKSSFLFSLLEKLERSHDEIHPSSYYPYPHGDATYRNGAIPPHDPTILAPVIPATNLNQAHTMYGMERDPRTFPMNGYPDLQSIHTNVNGVQPGLLPGIASNGWIPNPWPIQENNSLVNDAAGYIRISCRFPRDSEFPPWSSAWVFASHEI</sequence>
<keyword evidence="1" id="KW-0812">Transmembrane</keyword>
<name>A0A0H2RM66_9AGAM</name>
<gene>
    <name evidence="2" type="ORF">SCHPADRAFT_387251</name>
</gene>
<evidence type="ECO:0000313" key="3">
    <source>
        <dbReference type="Proteomes" id="UP000053477"/>
    </source>
</evidence>